<dbReference type="STRING" id="1056495.Calag_0109"/>
<dbReference type="Proteomes" id="UP000010469">
    <property type="component" value="Chromosome"/>
</dbReference>
<dbReference type="GO" id="GO:0046872">
    <property type="term" value="F:metal ion binding"/>
    <property type="evidence" value="ECO:0007669"/>
    <property type="project" value="UniProtKB-KW"/>
</dbReference>
<dbReference type="PANTHER" id="PTHR43622:SF1">
    <property type="entry name" value="3-DEHYDROQUINATE SYNTHASE"/>
    <property type="match status" value="1"/>
</dbReference>
<evidence type="ECO:0000256" key="5">
    <source>
        <dbReference type="ARBA" id="ARBA00022741"/>
    </source>
</evidence>
<keyword evidence="14" id="KW-1185">Reference proteome</keyword>
<dbReference type="InterPro" id="IPR056179">
    <property type="entry name" value="DHQS_C"/>
</dbReference>
<dbReference type="InterPro" id="IPR016037">
    <property type="entry name" value="DHQ_synth_AroB"/>
</dbReference>
<sequence>MIYKLNDKEVNIIVGKNLLNSLKIDNNKKYFIIYQDTINDKIKSLISNITHFEIYKVPDREKAKDIEVALDIIKQMVSKEFTRKDAIISFGGGTVSDLSGFVASIFMRGIDLINIPTTLLSMVDASIGGKNGVNFHNIKNVIGTFYQPSMIIIDTSLLDSLPYDEILNGLGEVIKYSIIMDKDLYYYLLNNKEKILKLDDESISYIIRKSIDDKMKIVIRDEKETSGLRTVLNFGHTIGHAIESGSKLKIMHGFAISYGMICETKLGVDLKLISDEIYENVENIINLYDIKINKNEVDLNNALNSLKSDKKRTGNKIIIPLPVDIGKYQLFPIEIEKIEKAIVKCLS</sequence>
<evidence type="ECO:0000256" key="2">
    <source>
        <dbReference type="ARBA" id="ARBA00001941"/>
    </source>
</evidence>
<keyword evidence="4" id="KW-0479">Metal-binding</keyword>
<gene>
    <name evidence="13" type="ordered locus">Calag_0109</name>
</gene>
<keyword evidence="5" id="KW-0547">Nucleotide-binding</keyword>
<dbReference type="eggNOG" id="arCOG00983">
    <property type="taxonomic scope" value="Archaea"/>
</dbReference>
<evidence type="ECO:0000256" key="8">
    <source>
        <dbReference type="ARBA" id="ARBA00023239"/>
    </source>
</evidence>
<dbReference type="HOGENOM" id="CLU_001201_0_1_2"/>
<dbReference type="NCBIfam" id="TIGR01357">
    <property type="entry name" value="aroB"/>
    <property type="match status" value="1"/>
</dbReference>
<dbReference type="Gene3D" id="3.40.50.1970">
    <property type="match status" value="1"/>
</dbReference>
<evidence type="ECO:0000256" key="9">
    <source>
        <dbReference type="ARBA" id="ARBA00023285"/>
    </source>
</evidence>
<dbReference type="CDD" id="cd08195">
    <property type="entry name" value="DHQS"/>
    <property type="match status" value="1"/>
</dbReference>
<keyword evidence="7" id="KW-0520">NAD</keyword>
<dbReference type="EC" id="4.2.3.4" evidence="10"/>
<comment type="cofactor">
    <cofactor evidence="2">
        <name>Co(2+)</name>
        <dbReference type="ChEBI" id="CHEBI:48828"/>
    </cofactor>
</comment>
<evidence type="ECO:0000256" key="4">
    <source>
        <dbReference type="ARBA" id="ARBA00022723"/>
    </source>
</evidence>
<evidence type="ECO:0000256" key="6">
    <source>
        <dbReference type="ARBA" id="ARBA00022833"/>
    </source>
</evidence>
<dbReference type="GO" id="GO:0003856">
    <property type="term" value="F:3-dehydroquinate synthase activity"/>
    <property type="evidence" value="ECO:0007669"/>
    <property type="project" value="UniProtKB-UniRule"/>
</dbReference>
<dbReference type="SUPFAM" id="SSF56796">
    <property type="entry name" value="Dehydroquinate synthase-like"/>
    <property type="match status" value="1"/>
</dbReference>
<protein>
    <recommendedName>
        <fullName evidence="10">3-dehydroquinate synthase</fullName>
        <ecNumber evidence="10">4.2.3.4</ecNumber>
    </recommendedName>
</protein>
<dbReference type="InterPro" id="IPR050071">
    <property type="entry name" value="Dehydroquinate_synthase"/>
</dbReference>
<keyword evidence="8" id="KW-0456">Lyase</keyword>
<reference evidence="14" key="1">
    <citation type="submission" date="2012-03" db="EMBL/GenBank/DDBJ databases">
        <title>Complete genome of Caldisphaera lagunensis DSM 15908.</title>
        <authorList>
            <person name="Lucas S."/>
            <person name="Copeland A."/>
            <person name="Lapidus A."/>
            <person name="Glavina del Rio T."/>
            <person name="Dalin E."/>
            <person name="Tice H."/>
            <person name="Bruce D."/>
            <person name="Goodwin L."/>
            <person name="Pitluck S."/>
            <person name="Peters L."/>
            <person name="Mikhailova N."/>
            <person name="Teshima H."/>
            <person name="Kyrpides N."/>
            <person name="Mavromatis K."/>
            <person name="Ivanova N."/>
            <person name="Brettin T."/>
            <person name="Detter J.C."/>
            <person name="Han C."/>
            <person name="Larimer F."/>
            <person name="Land M."/>
            <person name="Hauser L."/>
            <person name="Markowitz V."/>
            <person name="Cheng J.-F."/>
            <person name="Hugenholtz P."/>
            <person name="Woyke T."/>
            <person name="Wu D."/>
            <person name="Spring S."/>
            <person name="Schroeder M."/>
            <person name="Brambilla E."/>
            <person name="Klenk H.-P."/>
            <person name="Eisen J.A."/>
        </authorList>
    </citation>
    <scope>NUCLEOTIDE SEQUENCE [LARGE SCALE GENOMIC DNA]</scope>
    <source>
        <strain evidence="14">DSM 15908 / JCM 11604 / IC-154</strain>
    </source>
</reference>
<keyword evidence="9" id="KW-0170">Cobalt</keyword>
<dbReference type="FunCoup" id="L0A9S7">
    <property type="interactions" value="147"/>
</dbReference>
<evidence type="ECO:0000259" key="11">
    <source>
        <dbReference type="Pfam" id="PF01761"/>
    </source>
</evidence>
<keyword evidence="6" id="KW-0862">Zinc</keyword>
<evidence type="ECO:0000259" key="12">
    <source>
        <dbReference type="Pfam" id="PF24621"/>
    </source>
</evidence>
<proteinExistence type="predicted"/>
<organism evidence="13 14">
    <name type="scientific">Caldisphaera lagunensis (strain DSM 15908 / JCM 11604 / ANMR 0165 / IC-154)</name>
    <dbReference type="NCBI Taxonomy" id="1056495"/>
    <lineage>
        <taxon>Archaea</taxon>
        <taxon>Thermoproteota</taxon>
        <taxon>Thermoprotei</taxon>
        <taxon>Acidilobales</taxon>
        <taxon>Caldisphaeraceae</taxon>
        <taxon>Caldisphaera</taxon>
    </lineage>
</organism>
<comment type="cofactor">
    <cofactor evidence="1">
        <name>NAD(+)</name>
        <dbReference type="ChEBI" id="CHEBI:57540"/>
    </cofactor>
</comment>
<dbReference type="GO" id="GO:0005737">
    <property type="term" value="C:cytoplasm"/>
    <property type="evidence" value="ECO:0007669"/>
    <property type="project" value="InterPro"/>
</dbReference>
<dbReference type="GeneID" id="14211369"/>
<feature type="domain" description="3-dehydroquinate synthase C-terminal" evidence="12">
    <location>
        <begin position="169"/>
        <end position="311"/>
    </location>
</feature>
<dbReference type="GO" id="GO:0009423">
    <property type="term" value="P:chorismate biosynthetic process"/>
    <property type="evidence" value="ECO:0007669"/>
    <property type="project" value="UniProtKB-UniRule"/>
</dbReference>
<dbReference type="GO" id="GO:0000166">
    <property type="term" value="F:nucleotide binding"/>
    <property type="evidence" value="ECO:0007669"/>
    <property type="project" value="UniProtKB-KW"/>
</dbReference>
<dbReference type="EMBL" id="CP003378">
    <property type="protein sequence ID" value="AFZ69897.1"/>
    <property type="molecule type" value="Genomic_DNA"/>
</dbReference>
<evidence type="ECO:0000256" key="3">
    <source>
        <dbReference type="ARBA" id="ARBA00001947"/>
    </source>
</evidence>
<dbReference type="OrthoDB" id="21407at2157"/>
<evidence type="ECO:0000313" key="14">
    <source>
        <dbReference type="Proteomes" id="UP000010469"/>
    </source>
</evidence>
<name>L0A9S7_CALLD</name>
<dbReference type="InParanoid" id="L0A9S7"/>
<dbReference type="AlphaFoldDB" id="L0A9S7"/>
<dbReference type="Gene3D" id="1.20.1090.10">
    <property type="entry name" value="Dehydroquinate synthase-like - alpha domain"/>
    <property type="match status" value="1"/>
</dbReference>
<evidence type="ECO:0000256" key="7">
    <source>
        <dbReference type="ARBA" id="ARBA00023027"/>
    </source>
</evidence>
<dbReference type="InterPro" id="IPR030963">
    <property type="entry name" value="DHQ_synth_fam"/>
</dbReference>
<dbReference type="Pfam" id="PF24621">
    <property type="entry name" value="DHQS_C"/>
    <property type="match status" value="1"/>
</dbReference>
<comment type="cofactor">
    <cofactor evidence="3">
        <name>Zn(2+)</name>
        <dbReference type="ChEBI" id="CHEBI:29105"/>
    </cofactor>
</comment>
<accession>L0A9S7</accession>
<feature type="domain" description="3-dehydroquinate synthase N-terminal" evidence="11">
    <location>
        <begin position="55"/>
        <end position="166"/>
    </location>
</feature>
<evidence type="ECO:0000313" key="13">
    <source>
        <dbReference type="EMBL" id="AFZ69897.1"/>
    </source>
</evidence>
<dbReference type="PIRSF" id="PIRSF001455">
    <property type="entry name" value="DHQ_synth"/>
    <property type="match status" value="1"/>
</dbReference>
<dbReference type="GO" id="GO:0009073">
    <property type="term" value="P:aromatic amino acid family biosynthetic process"/>
    <property type="evidence" value="ECO:0007669"/>
    <property type="project" value="InterPro"/>
</dbReference>
<dbReference type="InterPro" id="IPR030960">
    <property type="entry name" value="DHQS/DOIS_N"/>
</dbReference>
<evidence type="ECO:0000256" key="10">
    <source>
        <dbReference type="NCBIfam" id="TIGR01357"/>
    </source>
</evidence>
<dbReference type="FunFam" id="3.40.50.1970:FF:000007">
    <property type="entry name" value="Pentafunctional AROM polypeptide"/>
    <property type="match status" value="1"/>
</dbReference>
<dbReference type="Pfam" id="PF01761">
    <property type="entry name" value="DHQ_synthase"/>
    <property type="match status" value="1"/>
</dbReference>
<dbReference type="PANTHER" id="PTHR43622">
    <property type="entry name" value="3-DEHYDROQUINATE SYNTHASE"/>
    <property type="match status" value="1"/>
</dbReference>
<dbReference type="KEGG" id="clg:Calag_0109"/>
<dbReference type="RefSeq" id="WP_015231795.1">
    <property type="nucleotide sequence ID" value="NC_019791.1"/>
</dbReference>
<evidence type="ECO:0000256" key="1">
    <source>
        <dbReference type="ARBA" id="ARBA00001911"/>
    </source>
</evidence>